<accession>A0ABW0U7Y9</accession>
<dbReference type="EMBL" id="JBHSPF010000022">
    <property type="protein sequence ID" value="MFC5628381.1"/>
    <property type="molecule type" value="Genomic_DNA"/>
</dbReference>
<name>A0ABW0U7Y9_9BACI</name>
<comment type="similarity">
    <text evidence="1 3">Belongs to the D-isomer specific 2-hydroxyacid dehydrogenase family.</text>
</comment>
<dbReference type="PANTHER" id="PTHR10996">
    <property type="entry name" value="2-HYDROXYACID DEHYDROGENASE-RELATED"/>
    <property type="match status" value="1"/>
</dbReference>
<protein>
    <submittedName>
        <fullName evidence="6">2-hydroxyacid dehydrogenase</fullName>
        <ecNumber evidence="6">1.1.1.-</ecNumber>
    </submittedName>
</protein>
<dbReference type="CDD" id="cd05301">
    <property type="entry name" value="GDH"/>
    <property type="match status" value="1"/>
</dbReference>
<dbReference type="SUPFAM" id="SSF52283">
    <property type="entry name" value="Formate/glycerate dehydrogenase catalytic domain-like"/>
    <property type="match status" value="1"/>
</dbReference>
<feature type="domain" description="D-isomer specific 2-hydroxyacid dehydrogenase NAD-binding" evidence="5">
    <location>
        <begin position="108"/>
        <end position="287"/>
    </location>
</feature>
<dbReference type="PROSITE" id="PS00065">
    <property type="entry name" value="D_2_HYDROXYACID_DH_1"/>
    <property type="match status" value="1"/>
</dbReference>
<keyword evidence="7" id="KW-1185">Reference proteome</keyword>
<dbReference type="PANTHER" id="PTHR10996:SF283">
    <property type="entry name" value="GLYOXYLATE_HYDROXYPYRUVATE REDUCTASE B"/>
    <property type="match status" value="1"/>
</dbReference>
<sequence length="326" mass="36341">MKPVVVAYSRVRKVAQDKLREKVDLRYYPYGTNFSNENFKKDLQIADGYIGLEKKVDEEFLSYAPHLKVASNVSVGYDNFDLEAMTKRGVMATNTPGVLDDTVADAIFGMMLAAARRISELDRYVKDGEWKTSLPDEKFGVDVHHRTLGIIGAGRIGEKIAKRAHLGFDMPILYHNRSRKKSLEEAYGATYCSLHDLLTKSDFVCLMTPSTPETRNLMGEKEFRIMKKSAIFVNGSRGATVDEDALVKALKEGEILGAALDVYKEEPIPPNHPLLTFPNVVTTPHLGSSTFVTEDNMSLLAAENVLAALAGKRPPNLLNEEVWEKK</sequence>
<keyword evidence="2 3" id="KW-0560">Oxidoreductase</keyword>
<organism evidence="6 7">
    <name type="scientific">Aliibacillus thermotolerans</name>
    <dbReference type="NCBI Taxonomy" id="1834418"/>
    <lineage>
        <taxon>Bacteria</taxon>
        <taxon>Bacillati</taxon>
        <taxon>Bacillota</taxon>
        <taxon>Bacilli</taxon>
        <taxon>Bacillales</taxon>
        <taxon>Bacillaceae</taxon>
        <taxon>Aliibacillus</taxon>
    </lineage>
</organism>
<dbReference type="GO" id="GO:0016491">
    <property type="term" value="F:oxidoreductase activity"/>
    <property type="evidence" value="ECO:0007669"/>
    <property type="project" value="UniProtKB-KW"/>
</dbReference>
<evidence type="ECO:0000256" key="3">
    <source>
        <dbReference type="RuleBase" id="RU003719"/>
    </source>
</evidence>
<feature type="domain" description="D-isomer specific 2-hydroxyacid dehydrogenase catalytic" evidence="4">
    <location>
        <begin position="5"/>
        <end position="319"/>
    </location>
</feature>
<dbReference type="EC" id="1.1.1.-" evidence="6"/>
<proteinExistence type="inferred from homology"/>
<comment type="caution">
    <text evidence="6">The sequence shown here is derived from an EMBL/GenBank/DDBJ whole genome shotgun (WGS) entry which is preliminary data.</text>
</comment>
<reference evidence="7" key="1">
    <citation type="journal article" date="2019" name="Int. J. Syst. Evol. Microbiol.">
        <title>The Global Catalogue of Microorganisms (GCM) 10K type strain sequencing project: providing services to taxonomists for standard genome sequencing and annotation.</title>
        <authorList>
            <consortium name="The Broad Institute Genomics Platform"/>
            <consortium name="The Broad Institute Genome Sequencing Center for Infectious Disease"/>
            <person name="Wu L."/>
            <person name="Ma J."/>
        </authorList>
    </citation>
    <scope>NUCLEOTIDE SEQUENCE [LARGE SCALE GENOMIC DNA]</scope>
    <source>
        <strain evidence="7">CGMCC 1.15790</strain>
    </source>
</reference>
<dbReference type="Pfam" id="PF00389">
    <property type="entry name" value="2-Hacid_dh"/>
    <property type="match status" value="1"/>
</dbReference>
<dbReference type="Gene3D" id="3.40.50.720">
    <property type="entry name" value="NAD(P)-binding Rossmann-like Domain"/>
    <property type="match status" value="2"/>
</dbReference>
<evidence type="ECO:0000259" key="4">
    <source>
        <dbReference type="Pfam" id="PF00389"/>
    </source>
</evidence>
<dbReference type="Pfam" id="PF02826">
    <property type="entry name" value="2-Hacid_dh_C"/>
    <property type="match status" value="1"/>
</dbReference>
<dbReference type="RefSeq" id="WP_270898261.1">
    <property type="nucleotide sequence ID" value="NZ_JBHSPF010000022.1"/>
</dbReference>
<evidence type="ECO:0000313" key="7">
    <source>
        <dbReference type="Proteomes" id="UP001596143"/>
    </source>
</evidence>
<evidence type="ECO:0000256" key="2">
    <source>
        <dbReference type="ARBA" id="ARBA00023002"/>
    </source>
</evidence>
<evidence type="ECO:0000256" key="1">
    <source>
        <dbReference type="ARBA" id="ARBA00005854"/>
    </source>
</evidence>
<gene>
    <name evidence="6" type="ORF">ACFPTR_05650</name>
</gene>
<dbReference type="SUPFAM" id="SSF51735">
    <property type="entry name" value="NAD(P)-binding Rossmann-fold domains"/>
    <property type="match status" value="1"/>
</dbReference>
<dbReference type="InterPro" id="IPR006139">
    <property type="entry name" value="D-isomer_2_OHA_DH_cat_dom"/>
</dbReference>
<dbReference type="InterPro" id="IPR006140">
    <property type="entry name" value="D-isomer_DH_NAD-bd"/>
</dbReference>
<dbReference type="InterPro" id="IPR036291">
    <property type="entry name" value="NAD(P)-bd_dom_sf"/>
</dbReference>
<dbReference type="Proteomes" id="UP001596143">
    <property type="component" value="Unassembled WGS sequence"/>
</dbReference>
<dbReference type="InterPro" id="IPR050223">
    <property type="entry name" value="D-isomer_2-hydroxyacid_DH"/>
</dbReference>
<dbReference type="InterPro" id="IPR029752">
    <property type="entry name" value="D-isomer_DH_CS1"/>
</dbReference>
<evidence type="ECO:0000259" key="5">
    <source>
        <dbReference type="Pfam" id="PF02826"/>
    </source>
</evidence>
<evidence type="ECO:0000313" key="6">
    <source>
        <dbReference type="EMBL" id="MFC5628381.1"/>
    </source>
</evidence>